<dbReference type="GO" id="GO:0016787">
    <property type="term" value="F:hydrolase activity"/>
    <property type="evidence" value="ECO:0007669"/>
    <property type="project" value="InterPro"/>
</dbReference>
<sequence>MNKKLKFALIIVLVVLIVYAGGFLIWSKQTFKPTSQLNHLVNLKQEVQHKDDLYIYKPKSKDIKDGFIFYPGAKVEPEAYSYWAKKLSDEGYLVIIPEMPLNLALLGKNKAEEAMKLYPSIQKWYIGGHSLGGPASASYSLKHQEKIKGLIFLGSYTTESSDLSKANFPLLSITGERDGLSTPAKIKGSKKFNPTDTTYHEIKGGNHAQFGMYGTQAGDKKAKISNKKQQEEIFKTILSWLNKENQR</sequence>
<proteinExistence type="predicted"/>
<protein>
    <recommendedName>
        <fullName evidence="2">Alpha/beta hydrolase fold-5 domain-containing protein</fullName>
    </recommendedName>
</protein>
<feature type="transmembrane region" description="Helical" evidence="1">
    <location>
        <begin position="7"/>
        <end position="26"/>
    </location>
</feature>
<gene>
    <name evidence="3" type="ORF">AS030_02560</name>
</gene>
<evidence type="ECO:0000259" key="2">
    <source>
        <dbReference type="Pfam" id="PF12695"/>
    </source>
</evidence>
<dbReference type="Proteomes" id="UP000054099">
    <property type="component" value="Unassembled WGS sequence"/>
</dbReference>
<keyword evidence="4" id="KW-1185">Reference proteome</keyword>
<dbReference type="SUPFAM" id="SSF53474">
    <property type="entry name" value="alpha/beta-Hydrolases"/>
    <property type="match status" value="1"/>
</dbReference>
<keyword evidence="1" id="KW-1133">Transmembrane helix</keyword>
<keyword evidence="1" id="KW-0472">Membrane</keyword>
<name>A0A0V8JBU5_9BACL</name>
<dbReference type="Gene3D" id="3.40.50.1820">
    <property type="entry name" value="alpha/beta hydrolase"/>
    <property type="match status" value="1"/>
</dbReference>
<dbReference type="RefSeq" id="WP_061968039.1">
    <property type="nucleotide sequence ID" value="NZ_FMAV01000001.1"/>
</dbReference>
<dbReference type="InterPro" id="IPR029058">
    <property type="entry name" value="AB_hydrolase_fold"/>
</dbReference>
<keyword evidence="1" id="KW-0812">Transmembrane</keyword>
<evidence type="ECO:0000313" key="3">
    <source>
        <dbReference type="EMBL" id="KSU84453.1"/>
    </source>
</evidence>
<comment type="caution">
    <text evidence="3">The sequence shown here is derived from an EMBL/GenBank/DDBJ whole genome shotgun (WGS) entry which is preliminary data.</text>
</comment>
<evidence type="ECO:0000313" key="4">
    <source>
        <dbReference type="Proteomes" id="UP000054099"/>
    </source>
</evidence>
<accession>A0A0V8JBU5</accession>
<reference evidence="3 4" key="1">
    <citation type="journal article" date="2014" name="Antonie Van Leeuwenhoek">
        <title>Fictibacillus enclensis sp. nov., isolated from marine sediment.</title>
        <authorList>
            <person name="Dastager S.G."/>
            <person name="Mawlankar R."/>
            <person name="Srinivasan K."/>
            <person name="Tang S.K."/>
            <person name="Lee J.C."/>
            <person name="Ramana V.V."/>
            <person name="Shouche Y.S."/>
        </authorList>
    </citation>
    <scope>NUCLEOTIDE SEQUENCE [LARGE SCALE GENOMIC DNA]</scope>
    <source>
        <strain evidence="3 4">NIO-1003</strain>
    </source>
</reference>
<dbReference type="EMBL" id="LNQN01000001">
    <property type="protein sequence ID" value="KSU84453.1"/>
    <property type="molecule type" value="Genomic_DNA"/>
</dbReference>
<dbReference type="AlphaFoldDB" id="A0A0V8JBU5"/>
<feature type="domain" description="Alpha/beta hydrolase fold-5" evidence="2">
    <location>
        <begin position="67"/>
        <end position="231"/>
    </location>
</feature>
<evidence type="ECO:0000256" key="1">
    <source>
        <dbReference type="SAM" id="Phobius"/>
    </source>
</evidence>
<dbReference type="OrthoDB" id="9780932at2"/>
<dbReference type="Pfam" id="PF12695">
    <property type="entry name" value="Abhydrolase_5"/>
    <property type="match status" value="1"/>
</dbReference>
<dbReference type="InterPro" id="IPR029059">
    <property type="entry name" value="AB_hydrolase_5"/>
</dbReference>
<organism evidence="3 4">
    <name type="scientific">Fictibacillus enclensis</name>
    <dbReference type="NCBI Taxonomy" id="1017270"/>
    <lineage>
        <taxon>Bacteria</taxon>
        <taxon>Bacillati</taxon>
        <taxon>Bacillota</taxon>
        <taxon>Bacilli</taxon>
        <taxon>Bacillales</taxon>
        <taxon>Fictibacillaceae</taxon>
        <taxon>Fictibacillus</taxon>
    </lineage>
</organism>